<dbReference type="EMBL" id="JAJAGO010000004">
    <property type="protein sequence ID" value="MCT2590511.1"/>
    <property type="molecule type" value="Genomic_DNA"/>
</dbReference>
<evidence type="ECO:0000256" key="2">
    <source>
        <dbReference type="ARBA" id="ARBA00022475"/>
    </source>
</evidence>
<dbReference type="Proteomes" id="UP001156389">
    <property type="component" value="Unassembled WGS sequence"/>
</dbReference>
<evidence type="ECO:0000256" key="6">
    <source>
        <dbReference type="ARBA" id="ARBA00038076"/>
    </source>
</evidence>
<feature type="transmembrane region" description="Helical" evidence="7">
    <location>
        <begin position="389"/>
        <end position="413"/>
    </location>
</feature>
<feature type="transmembrane region" description="Helical" evidence="7">
    <location>
        <begin position="554"/>
        <end position="581"/>
    </location>
</feature>
<feature type="transmembrane region" description="Helical" evidence="7">
    <location>
        <begin position="504"/>
        <end position="522"/>
    </location>
</feature>
<dbReference type="PANTHER" id="PTHR30572:SF4">
    <property type="entry name" value="ABC TRANSPORTER PERMEASE YTRF"/>
    <property type="match status" value="1"/>
</dbReference>
<evidence type="ECO:0000259" key="8">
    <source>
        <dbReference type="Pfam" id="PF02687"/>
    </source>
</evidence>
<protein>
    <submittedName>
        <fullName evidence="9">ABC transporter permease</fullName>
    </submittedName>
</protein>
<comment type="subcellular location">
    <subcellularLocation>
        <location evidence="1">Cell membrane</location>
        <topology evidence="1">Multi-pass membrane protein</topology>
    </subcellularLocation>
</comment>
<comment type="caution">
    <text evidence="9">The sequence shown here is derived from an EMBL/GenBank/DDBJ whole genome shotgun (WGS) entry which is preliminary data.</text>
</comment>
<comment type="similarity">
    <text evidence="6">Belongs to the ABC-4 integral membrane protein family.</text>
</comment>
<dbReference type="RefSeq" id="WP_260217799.1">
    <property type="nucleotide sequence ID" value="NZ_JAJAGO010000004.1"/>
</dbReference>
<sequence>MTRRTDLRRGRGLAAAWTWTRLRAAPGAALAFAALLMVTAFTAAALPRLIDGYENDALRESVAEAPLRDQLVSGTAEAVYGGPETDPRELVLPPALDRSAEAFRRAVRPPLPADRDGAVYGVHNRKPAAAIDPGFPRPSPQLTPRTSLVAQPDLARHSRLVEGRMPGGRLTGPPGERHVEAVLTPATAHRMKLRTGDTFRLAGLSGETTVKVTGLISPRSPGDVYWKAEPSLDRPTLKSLKPPGPGSEPEHYWHFSAFIDRQATAALLDLKDGAELFWHQQLRTGGIQAHQVAELRDTLTSLTVGRDATRLEQAAAVGPITFNEGLVELLASFERERSAVAPLLLMATLGLATAAVTVLLLWGVLAAARREAELALWRSRGSSLRGLAGRLLAETAAVGLPAAALGTATALLITPAGRWSQALPAAAVVTAVALFTLPVRAALTHRRPQVPSQRSDMLRGRRSRRRTVVEVTVLTLVVGTLVALRRRGTGGGGEDGGSPDPMLSAAPVLLALAVALVLVRLYPLPLRLLSRPAARRRGPVAFLGMARAARAPSAAVAGLPLLTMLVALTVAAFGGTVLAGIADGREAAALRAVGADARLDSPEQLSGKVLAQVRKADGVADVSEIRVFHGGDVVDSSSGVTAGSGVTVVIAEPRAYARLAERTGFGAFAERALRPGKGAGGPDQALPALVSAPLAEKMADRASVSVPGLELTVHAEVVRQSTPAVRGADFLVLSRAAVERTRPDTADSALVSPNSLLLSGSSLDSAALRELVPDKGSDLTLNLRTEQRDSYSDSVLQSGAERLYVGAVLAAAGFSALAVLLSLLQTAPERITLLARLRTMGLPRRQGRWLLLIESLPMYVLAAVAGVLTALASVPLLRPGIDLTTLAGTPAADPVHLATDPLSLALPALCLLILACAALLVQARIAGRTTDLRMEPL</sequence>
<reference evidence="9 10" key="1">
    <citation type="submission" date="2021-10" db="EMBL/GenBank/DDBJ databases">
        <title>Streptomyces gossypii sp. nov., isolated from soil collected from cotton field.</title>
        <authorList>
            <person name="Ge X."/>
            <person name="Chen X."/>
            <person name="Liu W."/>
        </authorList>
    </citation>
    <scope>NUCLEOTIDE SEQUENCE [LARGE SCALE GENOMIC DNA]</scope>
    <source>
        <strain evidence="9 10">N2-109</strain>
    </source>
</reference>
<keyword evidence="2" id="KW-1003">Cell membrane</keyword>
<dbReference type="Pfam" id="PF02687">
    <property type="entry name" value="FtsX"/>
    <property type="match status" value="1"/>
</dbReference>
<proteinExistence type="inferred from homology"/>
<feature type="transmembrane region" description="Helical" evidence="7">
    <location>
        <begin position="904"/>
        <end position="925"/>
    </location>
</feature>
<keyword evidence="5 7" id="KW-0472">Membrane</keyword>
<feature type="domain" description="ABC3 transporter permease C-terminal" evidence="8">
    <location>
        <begin position="809"/>
        <end position="923"/>
    </location>
</feature>
<gene>
    <name evidence="9" type="ORF">LHJ74_11420</name>
</gene>
<dbReference type="InterPro" id="IPR003838">
    <property type="entry name" value="ABC3_permease_C"/>
</dbReference>
<evidence type="ECO:0000256" key="7">
    <source>
        <dbReference type="SAM" id="Phobius"/>
    </source>
</evidence>
<feature type="transmembrane region" description="Helical" evidence="7">
    <location>
        <begin position="467"/>
        <end position="484"/>
    </location>
</feature>
<evidence type="ECO:0000256" key="5">
    <source>
        <dbReference type="ARBA" id="ARBA00023136"/>
    </source>
</evidence>
<evidence type="ECO:0000256" key="1">
    <source>
        <dbReference type="ARBA" id="ARBA00004651"/>
    </source>
</evidence>
<name>A0ABT2JRJ1_9ACTN</name>
<evidence type="ECO:0000256" key="3">
    <source>
        <dbReference type="ARBA" id="ARBA00022692"/>
    </source>
</evidence>
<accession>A0ABT2JRJ1</accession>
<feature type="transmembrane region" description="Helical" evidence="7">
    <location>
        <begin position="849"/>
        <end position="874"/>
    </location>
</feature>
<keyword evidence="3 7" id="KW-0812">Transmembrane</keyword>
<organism evidence="9 10">
    <name type="scientific">Streptomyces gossypii</name>
    <dbReference type="NCBI Taxonomy" id="2883101"/>
    <lineage>
        <taxon>Bacteria</taxon>
        <taxon>Bacillati</taxon>
        <taxon>Actinomycetota</taxon>
        <taxon>Actinomycetes</taxon>
        <taxon>Kitasatosporales</taxon>
        <taxon>Streptomycetaceae</taxon>
        <taxon>Streptomyces</taxon>
    </lineage>
</organism>
<keyword evidence="10" id="KW-1185">Reference proteome</keyword>
<dbReference type="InterPro" id="IPR050250">
    <property type="entry name" value="Macrolide_Exporter_MacB"/>
</dbReference>
<feature type="transmembrane region" description="Helical" evidence="7">
    <location>
        <begin position="343"/>
        <end position="368"/>
    </location>
</feature>
<evidence type="ECO:0000256" key="4">
    <source>
        <dbReference type="ARBA" id="ARBA00022989"/>
    </source>
</evidence>
<evidence type="ECO:0000313" key="9">
    <source>
        <dbReference type="EMBL" id="MCT2590511.1"/>
    </source>
</evidence>
<dbReference type="PANTHER" id="PTHR30572">
    <property type="entry name" value="MEMBRANE COMPONENT OF TRANSPORTER-RELATED"/>
    <property type="match status" value="1"/>
</dbReference>
<evidence type="ECO:0000313" key="10">
    <source>
        <dbReference type="Proteomes" id="UP001156389"/>
    </source>
</evidence>
<feature type="transmembrane region" description="Helical" evidence="7">
    <location>
        <begin position="803"/>
        <end position="828"/>
    </location>
</feature>
<feature type="transmembrane region" description="Helical" evidence="7">
    <location>
        <begin position="419"/>
        <end position="439"/>
    </location>
</feature>
<keyword evidence="4 7" id="KW-1133">Transmembrane helix</keyword>